<feature type="transmembrane region" description="Helical" evidence="2">
    <location>
        <begin position="139"/>
        <end position="159"/>
    </location>
</feature>
<keyword evidence="2" id="KW-0472">Membrane</keyword>
<dbReference type="Proteomes" id="UP000505377">
    <property type="component" value="Chromosome"/>
</dbReference>
<reference evidence="3 4" key="1">
    <citation type="submission" date="2020-05" db="EMBL/GenBank/DDBJ databases">
        <authorList>
            <person name="Mo P."/>
        </authorList>
    </citation>
    <scope>NUCLEOTIDE SEQUENCE [LARGE SCALE GENOMIC DNA]</scope>
    <source>
        <strain evidence="3 4">Gen01</strain>
    </source>
</reference>
<dbReference type="Pfam" id="PF10801">
    <property type="entry name" value="DUF2537"/>
    <property type="match status" value="1"/>
</dbReference>
<dbReference type="KEGG" id="pbro:HOP40_04825"/>
<protein>
    <submittedName>
        <fullName evidence="3">DUF2537 domain-containing protein</fullName>
    </submittedName>
</protein>
<evidence type="ECO:0000313" key="3">
    <source>
        <dbReference type="EMBL" id="QJY45232.1"/>
    </source>
</evidence>
<dbReference type="AlphaFoldDB" id="A0A6M6JEH8"/>
<name>A0A6M6JEH8_9PSEU</name>
<evidence type="ECO:0000313" key="4">
    <source>
        <dbReference type="Proteomes" id="UP000505377"/>
    </source>
</evidence>
<dbReference type="RefSeq" id="WP_172155055.1">
    <property type="nucleotide sequence ID" value="NZ_CP053564.1"/>
</dbReference>
<organism evidence="3 4">
    <name type="scientific">Pseudonocardia broussonetiae</name>
    <dbReference type="NCBI Taxonomy" id="2736640"/>
    <lineage>
        <taxon>Bacteria</taxon>
        <taxon>Bacillati</taxon>
        <taxon>Actinomycetota</taxon>
        <taxon>Actinomycetes</taxon>
        <taxon>Pseudonocardiales</taxon>
        <taxon>Pseudonocardiaceae</taxon>
        <taxon>Pseudonocardia</taxon>
    </lineage>
</organism>
<feature type="region of interest" description="Disordered" evidence="1">
    <location>
        <begin position="1"/>
        <end position="22"/>
    </location>
</feature>
<evidence type="ECO:0000256" key="2">
    <source>
        <dbReference type="SAM" id="Phobius"/>
    </source>
</evidence>
<keyword evidence="4" id="KW-1185">Reference proteome</keyword>
<gene>
    <name evidence="3" type="ORF">HOP40_04825</name>
</gene>
<feature type="transmembrane region" description="Helical" evidence="2">
    <location>
        <begin position="165"/>
        <end position="188"/>
    </location>
</feature>
<evidence type="ECO:0000256" key="1">
    <source>
        <dbReference type="SAM" id="MobiDB-lite"/>
    </source>
</evidence>
<dbReference type="EMBL" id="CP053564">
    <property type="protein sequence ID" value="QJY45232.1"/>
    <property type="molecule type" value="Genomic_DNA"/>
</dbReference>
<accession>A0A6M6JEH8</accession>
<dbReference type="InterPro" id="IPR024244">
    <property type="entry name" value="DUF2537"/>
</dbReference>
<proteinExistence type="predicted"/>
<keyword evidence="2" id="KW-0812">Transmembrane</keyword>
<keyword evidence="2" id="KW-1133">Transmembrane helix</keyword>
<feature type="transmembrane region" description="Helical" evidence="2">
    <location>
        <begin position="108"/>
        <end position="127"/>
    </location>
</feature>
<sequence>MLRAAGGRVELGDRRPEDPPLPDELQAALREWAAFAVAAGRSGMPDERDLVRRRGRQLAARVAGLRGRPVAYLDPMSGVVEEVAAGSAPRRAGSRRSLAVEPAGPTPWATGLPIAAFFAVLVAIGDVQLSSAFAEAFGLLWVPANLLVGLGLAPSLYLLRAVPFWRWPAIGTGVGLAVAWLVLIVSMLG</sequence>